<protein>
    <submittedName>
        <fullName evidence="1">Uncharacterized protein</fullName>
    </submittedName>
</protein>
<organism evidence="1 2">
    <name type="scientific">Janibacter indicus</name>
    <dbReference type="NCBI Taxonomy" id="857417"/>
    <lineage>
        <taxon>Bacteria</taxon>
        <taxon>Bacillati</taxon>
        <taxon>Actinomycetota</taxon>
        <taxon>Actinomycetes</taxon>
        <taxon>Micrococcales</taxon>
        <taxon>Intrasporangiaceae</taxon>
        <taxon>Janibacter</taxon>
    </lineage>
</organism>
<sequence>MSLPTPENLGQAPVWENYVIAQAVAASRGQIPEHALAFGVEVDGSSLRLRFQLSQITEEDRADMDDIVSELEGLVGKDVEMEFSYEVLEQRETSPTDGVWWIFLARVSA</sequence>
<name>A0A7L9J3M4_9MICO</name>
<accession>A0A7L9J3M4</accession>
<evidence type="ECO:0000313" key="2">
    <source>
        <dbReference type="Proteomes" id="UP000593998"/>
    </source>
</evidence>
<dbReference type="Proteomes" id="UP000593998">
    <property type="component" value="Chromosome"/>
</dbReference>
<proteinExistence type="predicted"/>
<dbReference type="RefSeq" id="WP_192912035.1">
    <property type="nucleotide sequence ID" value="NZ_CP062789.1"/>
</dbReference>
<gene>
    <name evidence="1" type="ORF">IGS73_07560</name>
</gene>
<reference evidence="1 2" key="1">
    <citation type="submission" date="2020-10" db="EMBL/GenBank/DDBJ databases">
        <title>Janibacter indicus TT2 genome sequence.</title>
        <authorList>
            <person name="Lee K."/>
            <person name="Ganzorig M."/>
        </authorList>
    </citation>
    <scope>NUCLEOTIDE SEQUENCE [LARGE SCALE GENOMIC DNA]</scope>
    <source>
        <strain evidence="1 2">TT2</strain>
    </source>
</reference>
<evidence type="ECO:0000313" key="1">
    <source>
        <dbReference type="EMBL" id="QOK24206.1"/>
    </source>
</evidence>
<dbReference type="AlphaFoldDB" id="A0A7L9J3M4"/>
<dbReference type="EMBL" id="CP062789">
    <property type="protein sequence ID" value="QOK24206.1"/>
    <property type="molecule type" value="Genomic_DNA"/>
</dbReference>